<dbReference type="AlphaFoldDB" id="A0A5C2CCN9"/>
<protein>
    <submittedName>
        <fullName evidence="2">Stage III sporulation protein (Feeding tube apparatus)</fullName>
    </submittedName>
</protein>
<proteinExistence type="predicted"/>
<accession>A0A653T1F3</accession>
<sequence length="210" mass="23862">MSFLTEWITSIILFILFAIVIDLLLPNSSMQKYAKMVVSLLLIVVMLNPIFALFRADPDQIFSEIMKGKDQAQSEEIKNQMNLEKKEIQASQRAYILKQMAVQLEKSAKEPLEKESYEMKHVEVLADEEHLDQNMEADQFRIKAVLVPLTGDAVETVAKVDIDLSRQKEESAETSAKEMARVKETLADVWNTRPEHIALNIEGGDAADHE</sequence>
<dbReference type="Proteomes" id="UP000433089">
    <property type="component" value="Unassembled WGS sequence"/>
</dbReference>
<evidence type="ECO:0000313" key="3">
    <source>
        <dbReference type="Proteomes" id="UP000433089"/>
    </source>
</evidence>
<dbReference type="InterPro" id="IPR014245">
    <property type="entry name" value="Spore_III_AF"/>
</dbReference>
<dbReference type="EMBL" id="CABWLH010000009">
    <property type="protein sequence ID" value="VXB73350.1"/>
    <property type="molecule type" value="Genomic_DNA"/>
</dbReference>
<dbReference type="RefSeq" id="WP_024718859.1">
    <property type="nucleotide sequence ID" value="NZ_CP043559.1"/>
</dbReference>
<organism evidence="2 3">
    <name type="scientific">Bacillus altitudinis</name>
    <dbReference type="NCBI Taxonomy" id="293387"/>
    <lineage>
        <taxon>Bacteria</taxon>
        <taxon>Bacillati</taxon>
        <taxon>Bacillota</taxon>
        <taxon>Bacilli</taxon>
        <taxon>Bacillales</taxon>
        <taxon>Bacillaceae</taxon>
        <taxon>Bacillus</taxon>
    </lineage>
</organism>
<feature type="transmembrane region" description="Helical" evidence="1">
    <location>
        <begin position="37"/>
        <end position="56"/>
    </location>
</feature>
<keyword evidence="1" id="KW-0812">Transmembrane</keyword>
<evidence type="ECO:0000313" key="2">
    <source>
        <dbReference type="EMBL" id="VXB73350.1"/>
    </source>
</evidence>
<evidence type="ECO:0000256" key="1">
    <source>
        <dbReference type="SAM" id="Phobius"/>
    </source>
</evidence>
<accession>A0A1K1YXS0</accession>
<reference evidence="2 3" key="1">
    <citation type="submission" date="2019-10" db="EMBL/GenBank/DDBJ databases">
        <authorList>
            <person name="Karimi E."/>
        </authorList>
    </citation>
    <scope>NUCLEOTIDE SEQUENCE [LARGE SCALE GENOMIC DNA]</scope>
    <source>
        <strain evidence="2">Bacillus sp. 348</strain>
    </source>
</reference>
<feature type="transmembrane region" description="Helical" evidence="1">
    <location>
        <begin position="6"/>
        <end position="25"/>
    </location>
</feature>
<keyword evidence="1" id="KW-0472">Membrane</keyword>
<keyword evidence="1" id="KW-1133">Transmembrane helix</keyword>
<name>A0A5C2CCN9_BACAB</name>
<accession>A0A5C2CCN9</accession>
<dbReference type="NCBIfam" id="TIGR02896">
    <property type="entry name" value="spore_III_AF"/>
    <property type="match status" value="1"/>
</dbReference>
<gene>
    <name evidence="2" type="primary">spoIIIAF</name>
    <name evidence="2" type="ORF">BACI348_41421</name>
</gene>
<dbReference type="Pfam" id="PF09581">
    <property type="entry name" value="Spore_III_AF"/>
    <property type="match status" value="1"/>
</dbReference>